<keyword evidence="4" id="KW-1185">Reference proteome</keyword>
<keyword evidence="2" id="KW-1133">Transmembrane helix</keyword>
<gene>
    <name evidence="3" type="ORF">MFIFM68171_08448</name>
</gene>
<accession>A0ABQ0GKE8</accession>
<name>A0ABQ0GKE8_9PEZI</name>
<dbReference type="EMBL" id="BAAFSV010000004">
    <property type="protein sequence ID" value="GAB1318238.1"/>
    <property type="molecule type" value="Genomic_DNA"/>
</dbReference>
<dbReference type="GO" id="GO:0016740">
    <property type="term" value="F:transferase activity"/>
    <property type="evidence" value="ECO:0007669"/>
    <property type="project" value="UniProtKB-KW"/>
</dbReference>
<feature type="compositionally biased region" description="Pro residues" evidence="1">
    <location>
        <begin position="63"/>
        <end position="72"/>
    </location>
</feature>
<feature type="compositionally biased region" description="Basic and acidic residues" evidence="1">
    <location>
        <begin position="379"/>
        <end position="389"/>
    </location>
</feature>
<feature type="region of interest" description="Disordered" evidence="1">
    <location>
        <begin position="43"/>
        <end position="72"/>
    </location>
</feature>
<keyword evidence="2" id="KW-0812">Transmembrane</keyword>
<feature type="compositionally biased region" description="Basic and acidic residues" evidence="1">
    <location>
        <begin position="345"/>
        <end position="361"/>
    </location>
</feature>
<organism evidence="3 4">
    <name type="scientific">Madurella fahalii</name>
    <dbReference type="NCBI Taxonomy" id="1157608"/>
    <lineage>
        <taxon>Eukaryota</taxon>
        <taxon>Fungi</taxon>
        <taxon>Dikarya</taxon>
        <taxon>Ascomycota</taxon>
        <taxon>Pezizomycotina</taxon>
        <taxon>Sordariomycetes</taxon>
        <taxon>Sordariomycetidae</taxon>
        <taxon>Sordariales</taxon>
        <taxon>Sordariales incertae sedis</taxon>
        <taxon>Madurella</taxon>
    </lineage>
</organism>
<protein>
    <submittedName>
        <fullName evidence="3">Glycosyl transferase family 8 protein</fullName>
    </submittedName>
</protein>
<feature type="transmembrane region" description="Helical" evidence="2">
    <location>
        <begin position="12"/>
        <end position="31"/>
    </location>
</feature>
<reference evidence="3 4" key="1">
    <citation type="submission" date="2024-09" db="EMBL/GenBank/DDBJ databases">
        <title>Itraconazole resistance in Madurella fahalii resulting from another homologue of gene encoding cytochrome P450 14-alpha sterol demethylase (CYP51).</title>
        <authorList>
            <person name="Yoshioka I."/>
            <person name="Fahal A.H."/>
            <person name="Kaneko S."/>
            <person name="Yaguchi T."/>
        </authorList>
    </citation>
    <scope>NUCLEOTIDE SEQUENCE [LARGE SCALE GENOMIC DNA]</scope>
    <source>
        <strain evidence="3 4">IFM 68171</strain>
    </source>
</reference>
<comment type="caution">
    <text evidence="3">The sequence shown here is derived from an EMBL/GenBank/DDBJ whole genome shotgun (WGS) entry which is preliminary data.</text>
</comment>
<keyword evidence="3" id="KW-0808">Transferase</keyword>
<feature type="compositionally biased region" description="Basic and acidic residues" evidence="1">
    <location>
        <begin position="51"/>
        <end position="61"/>
    </location>
</feature>
<evidence type="ECO:0000256" key="1">
    <source>
        <dbReference type="SAM" id="MobiDB-lite"/>
    </source>
</evidence>
<evidence type="ECO:0000256" key="2">
    <source>
        <dbReference type="SAM" id="Phobius"/>
    </source>
</evidence>
<proteinExistence type="predicted"/>
<feature type="region of interest" description="Disordered" evidence="1">
    <location>
        <begin position="333"/>
        <end position="389"/>
    </location>
</feature>
<dbReference type="RefSeq" id="XP_070919969.1">
    <property type="nucleotide sequence ID" value="XM_071063868.1"/>
</dbReference>
<dbReference type="Proteomes" id="UP001628179">
    <property type="component" value="Unassembled WGS sequence"/>
</dbReference>
<keyword evidence="2" id="KW-0472">Membrane</keyword>
<evidence type="ECO:0000313" key="4">
    <source>
        <dbReference type="Proteomes" id="UP001628179"/>
    </source>
</evidence>
<evidence type="ECO:0000313" key="3">
    <source>
        <dbReference type="EMBL" id="GAB1318238.1"/>
    </source>
</evidence>
<dbReference type="GeneID" id="98179191"/>
<sequence>MLVSLRIPGRRTLSTLAVAALLGIVVFGLVIPSSRDTVRDFWQTKSGKPASKPDDKAEKPKPTPKYKPTPTYLPPPIKDNFPLLATSTPPPIPEWNVPRKDVHKEYDLPVAPPLFIGFTRSWPILLQAVVSYITAGWPADQIYVIENTGVQQANARGQLTLQNPFYLNHTVLKELLGVNIVQTPTLLSFAQMQNFFLSLTYANDWPYFFWSHMDVLVLSYEDGREKLTPPYNKPGYKSVYELGLTALQEARRSDPRWATRFFAYDHLALVNAAAYEDVGGWDTFIPYYITDCDMHSRLTMRNWTMRDAKAAIITDVAASLSDLRVLYRVDGVKPEFTDPNPPPPKPKEEPKKSWWPRRDADVQEDGVQPSAAQRAGISPRDEPGDPNLDKWHALRMTADRMYQHKHGDRDRNTWQLGQHGGQGEPFYYDAAGMAQALNLITENGREIFRRKWGHRDCDLITGAGLKFEDAWKVEKDWQD</sequence>